<dbReference type="Proteomes" id="UP000265520">
    <property type="component" value="Unassembled WGS sequence"/>
</dbReference>
<evidence type="ECO:0000313" key="3">
    <source>
        <dbReference type="Proteomes" id="UP000265520"/>
    </source>
</evidence>
<keyword evidence="3" id="KW-1185">Reference proteome</keyword>
<feature type="compositionally biased region" description="Polar residues" evidence="1">
    <location>
        <begin position="1"/>
        <end position="10"/>
    </location>
</feature>
<proteinExistence type="predicted"/>
<evidence type="ECO:0000313" key="2">
    <source>
        <dbReference type="EMBL" id="MCI87526.1"/>
    </source>
</evidence>
<dbReference type="AlphaFoldDB" id="A0A392VGK6"/>
<feature type="region of interest" description="Disordered" evidence="1">
    <location>
        <begin position="1"/>
        <end position="30"/>
    </location>
</feature>
<reference evidence="2 3" key="1">
    <citation type="journal article" date="2018" name="Front. Plant Sci.">
        <title>Red Clover (Trifolium pratense) and Zigzag Clover (T. medium) - A Picture of Genomic Similarities and Differences.</title>
        <authorList>
            <person name="Dluhosova J."/>
            <person name="Istvanek J."/>
            <person name="Nedelnik J."/>
            <person name="Repkova J."/>
        </authorList>
    </citation>
    <scope>NUCLEOTIDE SEQUENCE [LARGE SCALE GENOMIC DNA]</scope>
    <source>
        <strain evidence="3">cv. 10/8</strain>
        <tissue evidence="2">Leaf</tissue>
    </source>
</reference>
<evidence type="ECO:0000256" key="1">
    <source>
        <dbReference type="SAM" id="MobiDB-lite"/>
    </source>
</evidence>
<feature type="non-terminal residue" evidence="2">
    <location>
        <position position="1"/>
    </location>
</feature>
<sequence length="55" mass="5855">DETTDGGINNESDEDLEVGIGGNNSPNGAVESIPIDCVADIMKIDMKNIYVDEVE</sequence>
<dbReference type="EMBL" id="LXQA011168500">
    <property type="protein sequence ID" value="MCI87526.1"/>
    <property type="molecule type" value="Genomic_DNA"/>
</dbReference>
<name>A0A392VGK6_9FABA</name>
<protein>
    <submittedName>
        <fullName evidence="2">Uncharacterized protein</fullName>
    </submittedName>
</protein>
<accession>A0A392VGK6</accession>
<organism evidence="2 3">
    <name type="scientific">Trifolium medium</name>
    <dbReference type="NCBI Taxonomy" id="97028"/>
    <lineage>
        <taxon>Eukaryota</taxon>
        <taxon>Viridiplantae</taxon>
        <taxon>Streptophyta</taxon>
        <taxon>Embryophyta</taxon>
        <taxon>Tracheophyta</taxon>
        <taxon>Spermatophyta</taxon>
        <taxon>Magnoliopsida</taxon>
        <taxon>eudicotyledons</taxon>
        <taxon>Gunneridae</taxon>
        <taxon>Pentapetalae</taxon>
        <taxon>rosids</taxon>
        <taxon>fabids</taxon>
        <taxon>Fabales</taxon>
        <taxon>Fabaceae</taxon>
        <taxon>Papilionoideae</taxon>
        <taxon>50 kb inversion clade</taxon>
        <taxon>NPAAA clade</taxon>
        <taxon>Hologalegina</taxon>
        <taxon>IRL clade</taxon>
        <taxon>Trifolieae</taxon>
        <taxon>Trifolium</taxon>
    </lineage>
</organism>
<feature type="non-terminal residue" evidence="2">
    <location>
        <position position="55"/>
    </location>
</feature>
<comment type="caution">
    <text evidence="2">The sequence shown here is derived from an EMBL/GenBank/DDBJ whole genome shotgun (WGS) entry which is preliminary data.</text>
</comment>